<comment type="caution">
    <text evidence="2">The sequence shown here is derived from an EMBL/GenBank/DDBJ whole genome shotgun (WGS) entry which is preliminary data.</text>
</comment>
<feature type="region of interest" description="Disordered" evidence="1">
    <location>
        <begin position="162"/>
        <end position="192"/>
    </location>
</feature>
<dbReference type="RefSeq" id="XP_024708218.1">
    <property type="nucleotide sequence ID" value="XM_024842339.1"/>
</dbReference>
<dbReference type="VEuPathDB" id="FungiDB:P170DRAFT_116619"/>
<proteinExistence type="predicted"/>
<protein>
    <submittedName>
        <fullName evidence="2">Uncharacterized protein</fullName>
    </submittedName>
</protein>
<sequence length="192" mass="22652">MQMDRSLREQTALFWGFFSLGGNQNSRCQKRINGQLGKARNSNDYEQQGSIRRRETVSLPTRKSCHGAPSIYPTFLYHRPQCKLISSREIRSKVEEERNMLGEDHHTRILVHAKPLGIKSANEITISQFKRQAKDTSLYGRARYSHPRKIGRRHVLNVLRRKENTRKDRGKKKRPSQVWSYKSYKISKTRRR</sequence>
<accession>A0A2I2GJ62</accession>
<gene>
    <name evidence="2" type="ORF">P170DRAFT_116619</name>
</gene>
<dbReference type="AlphaFoldDB" id="A0A2I2GJ62"/>
<organism evidence="2 3">
    <name type="scientific">Aspergillus steynii IBT 23096</name>
    <dbReference type="NCBI Taxonomy" id="1392250"/>
    <lineage>
        <taxon>Eukaryota</taxon>
        <taxon>Fungi</taxon>
        <taxon>Dikarya</taxon>
        <taxon>Ascomycota</taxon>
        <taxon>Pezizomycotina</taxon>
        <taxon>Eurotiomycetes</taxon>
        <taxon>Eurotiomycetidae</taxon>
        <taxon>Eurotiales</taxon>
        <taxon>Aspergillaceae</taxon>
        <taxon>Aspergillus</taxon>
        <taxon>Aspergillus subgen. Circumdati</taxon>
    </lineage>
</organism>
<evidence type="ECO:0000256" key="1">
    <source>
        <dbReference type="SAM" id="MobiDB-lite"/>
    </source>
</evidence>
<dbReference type="GeneID" id="36550034"/>
<reference evidence="2 3" key="1">
    <citation type="submission" date="2016-12" db="EMBL/GenBank/DDBJ databases">
        <title>The genomes of Aspergillus section Nigri reveals drivers in fungal speciation.</title>
        <authorList>
            <consortium name="DOE Joint Genome Institute"/>
            <person name="Vesth T.C."/>
            <person name="Nybo J."/>
            <person name="Theobald S."/>
            <person name="Brandl J."/>
            <person name="Frisvad J.C."/>
            <person name="Nielsen K.F."/>
            <person name="Lyhne E.K."/>
            <person name="Kogle M.E."/>
            <person name="Kuo A."/>
            <person name="Riley R."/>
            <person name="Clum A."/>
            <person name="Nolan M."/>
            <person name="Lipzen A."/>
            <person name="Salamov A."/>
            <person name="Henrissat B."/>
            <person name="Wiebenga A."/>
            <person name="De Vries R.P."/>
            <person name="Grigoriev I.V."/>
            <person name="Mortensen U.H."/>
            <person name="Andersen M.R."/>
            <person name="Baker S.E."/>
        </authorList>
    </citation>
    <scope>NUCLEOTIDE SEQUENCE [LARGE SCALE GENOMIC DNA]</scope>
    <source>
        <strain evidence="2 3">IBT 23096</strain>
    </source>
</reference>
<dbReference type="Proteomes" id="UP000234275">
    <property type="component" value="Unassembled WGS sequence"/>
</dbReference>
<evidence type="ECO:0000313" key="3">
    <source>
        <dbReference type="Proteomes" id="UP000234275"/>
    </source>
</evidence>
<keyword evidence="3" id="KW-1185">Reference proteome</keyword>
<name>A0A2I2GJ62_9EURO</name>
<evidence type="ECO:0000313" key="2">
    <source>
        <dbReference type="EMBL" id="PLB52916.1"/>
    </source>
</evidence>
<dbReference type="EMBL" id="MSFO01000002">
    <property type="protein sequence ID" value="PLB52916.1"/>
    <property type="molecule type" value="Genomic_DNA"/>
</dbReference>